<evidence type="ECO:0000313" key="2">
    <source>
        <dbReference type="Proteomes" id="UP001197974"/>
    </source>
</evidence>
<evidence type="ECO:0000313" key="1">
    <source>
        <dbReference type="EMBL" id="WLR43327.1"/>
    </source>
</evidence>
<sequence length="228" mass="27402">MTQKRKPKFKIGDVVVITMYGTVGTVTKYHHLDQFVLYEVNHGDILYFENTLKLYSEYEGSVYESEQLEVVYNYGIGDLVHLTEYEEELFKIIGFRTEIWRYKEDSWEEVIYELVRIRDGEWLEASEEEMAMVMSQHQAEVFLQHIQLHHFINSDSLQSDTSTITLYMVSQEEQLDPHPQNKKEMVNALLDLYNDYKSLYEWFGDQEYQDMMNYILEHMEDEDFWSNT</sequence>
<dbReference type="Proteomes" id="UP001197974">
    <property type="component" value="Chromosome"/>
</dbReference>
<reference evidence="1 2" key="1">
    <citation type="submission" date="2023-06" db="EMBL/GenBank/DDBJ databases">
        <title>Five Gram-positive bacteria isolated from mangrove sediments in Shenzhen, Guangdong, China.</title>
        <authorList>
            <person name="Yu S."/>
            <person name="Zheng W."/>
            <person name="Huang Y."/>
        </authorList>
    </citation>
    <scope>NUCLEOTIDE SEQUENCE [LARGE SCALE GENOMIC DNA]</scope>
    <source>
        <strain evidence="1 2">SaN35-3</strain>
    </source>
</reference>
<proteinExistence type="predicted"/>
<evidence type="ECO:0008006" key="3">
    <source>
        <dbReference type="Google" id="ProtNLM"/>
    </source>
</evidence>
<gene>
    <name evidence="1" type="ORF">LC087_03825</name>
</gene>
<accession>A0ABY9JV96</accession>
<keyword evidence="2" id="KW-1185">Reference proteome</keyword>
<protein>
    <recommendedName>
        <fullName evidence="3">YodN</fullName>
    </recommendedName>
</protein>
<organism evidence="1 2">
    <name type="scientific">Bacillus carboniphilus</name>
    <dbReference type="NCBI Taxonomy" id="86663"/>
    <lineage>
        <taxon>Bacteria</taxon>
        <taxon>Bacillati</taxon>
        <taxon>Bacillota</taxon>
        <taxon>Bacilli</taxon>
        <taxon>Bacillales</taxon>
        <taxon>Bacillaceae</taxon>
        <taxon>Bacillus</taxon>
    </lineage>
</organism>
<dbReference type="RefSeq" id="WP_226539633.1">
    <property type="nucleotide sequence ID" value="NZ_CP129013.1"/>
</dbReference>
<dbReference type="EMBL" id="CP129013">
    <property type="protein sequence ID" value="WLR43327.1"/>
    <property type="molecule type" value="Genomic_DNA"/>
</dbReference>
<name>A0ABY9JV96_9BACI</name>